<dbReference type="GO" id="GO:0009071">
    <property type="term" value="P:serine family amino acid catabolic process"/>
    <property type="evidence" value="ECO:0007669"/>
    <property type="project" value="TreeGrafter"/>
</dbReference>
<keyword evidence="7 9" id="KW-0663">Pyridoxal phosphate</keyword>
<dbReference type="AlphaFoldDB" id="A0A835YRE7"/>
<keyword evidence="8" id="KW-0456">Lyase</keyword>
<dbReference type="InterPro" id="IPR004450">
    <property type="entry name" value="Thr_synthase-like"/>
</dbReference>
<sequence>MRYVSTRGGAPAVTFEHAVLSGWAQDGGMLLPERIPKIASATLEQWRELHYGELCEAVLRLFMAEDELPELKDVCSRAFAGFGSDSVVELQQLPGTAEAATATAAIHIAELWHGPSLAFKDLGMQVLCQSLQSLLTRNGSNDTRTVLISTSGDTGPSALQAVTDAPSLHCIVLYPIGRVSRVQEAQMLAQAGAANATVIACEGTSDDMDIPCAQVFEDAAFARDNHIGTVNSVNVLRLLVQVVHYFYAYLKVTAAAPGSPPPVYFSVPTGAAGNITAGVIARLMGLPAAGFLVAVNENDVMHRMLSTGVMEKSADVLLTTSPAMDIQAPYNVERLFHLLWRDGDPDKGASIRALMADFNSGERVPLPQHLKDGIAALNFKSVSVSNARAAAAIRTAYQADSYVLDPHTAVGVATAMDTILKNRRGIVVCMGCAHAAKFPETIQAALALPSLAEACRIIPNRDHKCVAATVAATDALSAGAAVQIEVFTKGKDWLARLKEVIREVTAQRAEAAGLNSDGVAGLV</sequence>
<comment type="pathway">
    <text evidence="2">Amino-acid biosynthesis; L-threonine biosynthesis; L-threonine from L-aspartate: step 5/5.</text>
</comment>
<accession>A0A835YRE7</accession>
<dbReference type="GO" id="GO:0030170">
    <property type="term" value="F:pyridoxal phosphate binding"/>
    <property type="evidence" value="ECO:0007669"/>
    <property type="project" value="InterPro"/>
</dbReference>
<dbReference type="GO" id="GO:0009088">
    <property type="term" value="P:threonine biosynthetic process"/>
    <property type="evidence" value="ECO:0007669"/>
    <property type="project" value="UniProtKB-UniPathway"/>
</dbReference>
<dbReference type="SUPFAM" id="SSF53686">
    <property type="entry name" value="Tryptophan synthase beta subunit-like PLP-dependent enzymes"/>
    <property type="match status" value="1"/>
</dbReference>
<dbReference type="PANTHER" id="PTHR42690">
    <property type="entry name" value="THREONINE SYNTHASE FAMILY MEMBER"/>
    <property type="match status" value="1"/>
</dbReference>
<reference evidence="12" key="1">
    <citation type="submission" date="2021-02" db="EMBL/GenBank/DDBJ databases">
        <title>First Annotated Genome of the Yellow-green Alga Tribonema minus.</title>
        <authorList>
            <person name="Mahan K.M."/>
        </authorList>
    </citation>
    <scope>NUCLEOTIDE SEQUENCE</scope>
    <source>
        <strain evidence="12">UTEX B ZZ1240</strain>
    </source>
</reference>
<dbReference type="GO" id="GO:0004795">
    <property type="term" value="F:threonine synthase activity"/>
    <property type="evidence" value="ECO:0007669"/>
    <property type="project" value="UniProtKB-EC"/>
</dbReference>
<evidence type="ECO:0000256" key="8">
    <source>
        <dbReference type="ARBA" id="ARBA00023239"/>
    </source>
</evidence>
<proteinExistence type="inferred from homology"/>
<evidence type="ECO:0000313" key="13">
    <source>
        <dbReference type="Proteomes" id="UP000664859"/>
    </source>
</evidence>
<dbReference type="InterPro" id="IPR000634">
    <property type="entry name" value="Ser/Thr_deHydtase_PyrdxlP-BS"/>
</dbReference>
<dbReference type="Pfam" id="PF14821">
    <property type="entry name" value="Thr_synth_N"/>
    <property type="match status" value="1"/>
</dbReference>
<organism evidence="12 13">
    <name type="scientific">Tribonema minus</name>
    <dbReference type="NCBI Taxonomy" id="303371"/>
    <lineage>
        <taxon>Eukaryota</taxon>
        <taxon>Sar</taxon>
        <taxon>Stramenopiles</taxon>
        <taxon>Ochrophyta</taxon>
        <taxon>PX clade</taxon>
        <taxon>Xanthophyceae</taxon>
        <taxon>Tribonematales</taxon>
        <taxon>Tribonemataceae</taxon>
        <taxon>Tribonema</taxon>
    </lineage>
</organism>
<evidence type="ECO:0000256" key="9">
    <source>
        <dbReference type="PIRSR" id="PIRSR604450-51"/>
    </source>
</evidence>
<evidence type="ECO:0000256" key="4">
    <source>
        <dbReference type="ARBA" id="ARBA00013028"/>
    </source>
</evidence>
<evidence type="ECO:0000259" key="11">
    <source>
        <dbReference type="Pfam" id="PF14821"/>
    </source>
</evidence>
<evidence type="ECO:0000256" key="7">
    <source>
        <dbReference type="ARBA" id="ARBA00022898"/>
    </source>
</evidence>
<protein>
    <recommendedName>
        <fullName evidence="4">threonine synthase</fullName>
        <ecNumber evidence="4">4.2.3.1</ecNumber>
    </recommendedName>
</protein>
<keyword evidence="13" id="KW-1185">Reference proteome</keyword>
<evidence type="ECO:0000256" key="3">
    <source>
        <dbReference type="ARBA" id="ARBA00005517"/>
    </source>
</evidence>
<feature type="domain" description="Tryptophan synthase beta chain-like PALP" evidence="10">
    <location>
        <begin position="93"/>
        <end position="423"/>
    </location>
</feature>
<dbReference type="PROSITE" id="PS00165">
    <property type="entry name" value="DEHYDRATASE_SER_THR"/>
    <property type="match status" value="1"/>
</dbReference>
<dbReference type="InterPro" id="IPR029144">
    <property type="entry name" value="Thr_synth_N"/>
</dbReference>
<comment type="cofactor">
    <cofactor evidence="1 9">
        <name>pyridoxal 5'-phosphate</name>
        <dbReference type="ChEBI" id="CHEBI:597326"/>
    </cofactor>
</comment>
<keyword evidence="6" id="KW-0791">Threonine biosynthesis</keyword>
<evidence type="ECO:0000256" key="2">
    <source>
        <dbReference type="ARBA" id="ARBA00004979"/>
    </source>
</evidence>
<evidence type="ECO:0000259" key="10">
    <source>
        <dbReference type="Pfam" id="PF00291"/>
    </source>
</evidence>
<dbReference type="EC" id="4.2.3.1" evidence="4"/>
<dbReference type="InterPro" id="IPR051166">
    <property type="entry name" value="Threonine_Synthase"/>
</dbReference>
<dbReference type="NCBIfam" id="TIGR00260">
    <property type="entry name" value="thrC"/>
    <property type="match status" value="1"/>
</dbReference>
<dbReference type="PANTHER" id="PTHR42690:SF1">
    <property type="entry name" value="THREONINE SYNTHASE-LIKE 2"/>
    <property type="match status" value="1"/>
</dbReference>
<evidence type="ECO:0000256" key="5">
    <source>
        <dbReference type="ARBA" id="ARBA00022605"/>
    </source>
</evidence>
<dbReference type="Pfam" id="PF00291">
    <property type="entry name" value="PALP"/>
    <property type="match status" value="1"/>
</dbReference>
<dbReference type="Gene3D" id="3.40.50.1100">
    <property type="match status" value="2"/>
</dbReference>
<dbReference type="GO" id="GO:0046360">
    <property type="term" value="P:2-oxobutyrate biosynthetic process"/>
    <property type="evidence" value="ECO:0007669"/>
    <property type="project" value="TreeGrafter"/>
</dbReference>
<dbReference type="OrthoDB" id="5203861at2759"/>
<dbReference type="InterPro" id="IPR001926">
    <property type="entry name" value="TrpB-like_PALP"/>
</dbReference>
<dbReference type="InterPro" id="IPR037158">
    <property type="entry name" value="Thr_synth_N_sf"/>
</dbReference>
<dbReference type="InterPro" id="IPR036052">
    <property type="entry name" value="TrpB-like_PALP_sf"/>
</dbReference>
<keyword evidence="5" id="KW-0028">Amino-acid biosynthesis</keyword>
<comment type="caution">
    <text evidence="12">The sequence shown here is derived from an EMBL/GenBank/DDBJ whole genome shotgun (WGS) entry which is preliminary data.</text>
</comment>
<evidence type="ECO:0000313" key="12">
    <source>
        <dbReference type="EMBL" id="KAG5180030.1"/>
    </source>
</evidence>
<dbReference type="Gene3D" id="3.90.1380.10">
    <property type="entry name" value="Threonine synthase, N-terminal domain"/>
    <property type="match status" value="1"/>
</dbReference>
<dbReference type="UniPathway" id="UPA00050">
    <property type="reaction ID" value="UER00065"/>
</dbReference>
<dbReference type="EMBL" id="JAFCMP010000423">
    <property type="protein sequence ID" value="KAG5180030.1"/>
    <property type="molecule type" value="Genomic_DNA"/>
</dbReference>
<feature type="domain" description="Threonine synthase N-terminal" evidence="11">
    <location>
        <begin position="2"/>
        <end position="79"/>
    </location>
</feature>
<evidence type="ECO:0000256" key="6">
    <source>
        <dbReference type="ARBA" id="ARBA00022697"/>
    </source>
</evidence>
<gene>
    <name evidence="12" type="ORF">JKP88DRAFT_325201</name>
</gene>
<dbReference type="Proteomes" id="UP000664859">
    <property type="component" value="Unassembled WGS sequence"/>
</dbReference>
<comment type="similarity">
    <text evidence="3">Belongs to the threonine synthase family.</text>
</comment>
<feature type="modified residue" description="N6-(pyridoxal phosphate)lysine" evidence="9">
    <location>
        <position position="120"/>
    </location>
</feature>
<evidence type="ECO:0000256" key="1">
    <source>
        <dbReference type="ARBA" id="ARBA00001933"/>
    </source>
</evidence>
<name>A0A835YRE7_9STRA</name>